<sequence length="65" mass="7254">MTGTRFRLCRRRPQTTYANLSPTSHQSGGVFRGCRYREPTRVAAERGIPPSIPDLAGSVSSSRFR</sequence>
<keyword evidence="4" id="KW-1185">Reference proteome</keyword>
<dbReference type="Gramene" id="CDY16077">
    <property type="protein sequence ID" value="CDY16077"/>
    <property type="gene ID" value="GSBRNA2T00090483001"/>
</dbReference>
<evidence type="ECO:0000313" key="2">
    <source>
        <dbReference type="EMBL" id="CAF2115533.1"/>
    </source>
</evidence>
<dbReference type="EMBL" id="LK032060">
    <property type="protein sequence ID" value="CDY16077.1"/>
    <property type="molecule type" value="Genomic_DNA"/>
</dbReference>
<organism evidence="3 4">
    <name type="scientific">Brassica napus</name>
    <name type="common">Rape</name>
    <dbReference type="NCBI Taxonomy" id="3708"/>
    <lineage>
        <taxon>Eukaryota</taxon>
        <taxon>Viridiplantae</taxon>
        <taxon>Streptophyta</taxon>
        <taxon>Embryophyta</taxon>
        <taxon>Tracheophyta</taxon>
        <taxon>Spermatophyta</taxon>
        <taxon>Magnoliopsida</taxon>
        <taxon>eudicotyledons</taxon>
        <taxon>Gunneridae</taxon>
        <taxon>Pentapetalae</taxon>
        <taxon>rosids</taxon>
        <taxon>malvids</taxon>
        <taxon>Brassicales</taxon>
        <taxon>Brassicaceae</taxon>
        <taxon>Brassiceae</taxon>
        <taxon>Brassica</taxon>
    </lineage>
</organism>
<dbReference type="AlphaFoldDB" id="A0A078FTC3"/>
<dbReference type="Proteomes" id="UP001295469">
    <property type="component" value="Chromosome C08"/>
</dbReference>
<evidence type="ECO:0000313" key="3">
    <source>
        <dbReference type="EMBL" id="CDY16077.1"/>
    </source>
</evidence>
<protein>
    <submittedName>
        <fullName evidence="2">(rape) hypothetical protein</fullName>
    </submittedName>
    <submittedName>
        <fullName evidence="3">BnaC08g40460D protein</fullName>
    </submittedName>
</protein>
<dbReference type="Proteomes" id="UP000028999">
    <property type="component" value="Unassembled WGS sequence"/>
</dbReference>
<evidence type="ECO:0000313" key="4">
    <source>
        <dbReference type="Proteomes" id="UP000028999"/>
    </source>
</evidence>
<feature type="region of interest" description="Disordered" evidence="1">
    <location>
        <begin position="1"/>
        <end position="32"/>
    </location>
</feature>
<feature type="region of interest" description="Disordered" evidence="1">
    <location>
        <begin position="46"/>
        <end position="65"/>
    </location>
</feature>
<reference evidence="3 4" key="1">
    <citation type="journal article" date="2014" name="Science">
        <title>Plant genetics. Early allopolyploid evolution in the post-Neolithic Brassica napus oilseed genome.</title>
        <authorList>
            <person name="Chalhoub B."/>
            <person name="Denoeud F."/>
            <person name="Liu S."/>
            <person name="Parkin I.A."/>
            <person name="Tang H."/>
            <person name="Wang X."/>
            <person name="Chiquet J."/>
            <person name="Belcram H."/>
            <person name="Tong C."/>
            <person name="Samans B."/>
            <person name="Correa M."/>
            <person name="Da Silva C."/>
            <person name="Just J."/>
            <person name="Falentin C."/>
            <person name="Koh C.S."/>
            <person name="Le Clainche I."/>
            <person name="Bernard M."/>
            <person name="Bento P."/>
            <person name="Noel B."/>
            <person name="Labadie K."/>
            <person name="Alberti A."/>
            <person name="Charles M."/>
            <person name="Arnaud D."/>
            <person name="Guo H."/>
            <person name="Daviaud C."/>
            <person name="Alamery S."/>
            <person name="Jabbari K."/>
            <person name="Zhao M."/>
            <person name="Edger P.P."/>
            <person name="Chelaifa H."/>
            <person name="Tack D."/>
            <person name="Lassalle G."/>
            <person name="Mestiri I."/>
            <person name="Schnel N."/>
            <person name="Le Paslier M.C."/>
            <person name="Fan G."/>
            <person name="Renault V."/>
            <person name="Bayer P.E."/>
            <person name="Golicz A.A."/>
            <person name="Manoli S."/>
            <person name="Lee T.H."/>
            <person name="Thi V.H."/>
            <person name="Chalabi S."/>
            <person name="Hu Q."/>
            <person name="Fan C."/>
            <person name="Tollenaere R."/>
            <person name="Lu Y."/>
            <person name="Battail C."/>
            <person name="Shen J."/>
            <person name="Sidebottom C.H."/>
            <person name="Wang X."/>
            <person name="Canaguier A."/>
            <person name="Chauveau A."/>
            <person name="Berard A."/>
            <person name="Deniot G."/>
            <person name="Guan M."/>
            <person name="Liu Z."/>
            <person name="Sun F."/>
            <person name="Lim Y.P."/>
            <person name="Lyons E."/>
            <person name="Town C.D."/>
            <person name="Bancroft I."/>
            <person name="Wang X."/>
            <person name="Meng J."/>
            <person name="Ma J."/>
            <person name="Pires J.C."/>
            <person name="King G.J."/>
            <person name="Brunel D."/>
            <person name="Delourme R."/>
            <person name="Renard M."/>
            <person name="Aury J.M."/>
            <person name="Adams K.L."/>
            <person name="Batley J."/>
            <person name="Snowdon R.J."/>
            <person name="Tost J."/>
            <person name="Edwards D."/>
            <person name="Zhou Y."/>
            <person name="Hua W."/>
            <person name="Sharpe A.G."/>
            <person name="Paterson A.H."/>
            <person name="Guan C."/>
            <person name="Wincker P."/>
        </authorList>
    </citation>
    <scope>NUCLEOTIDE SEQUENCE [LARGE SCALE GENOMIC DNA]</scope>
    <source>
        <strain evidence="4">cv. Darmor-bzh</strain>
    </source>
</reference>
<name>A0A078FTC3_BRANA</name>
<proteinExistence type="predicted"/>
<reference evidence="2" key="3">
    <citation type="submission" date="2021-01" db="EMBL/GenBank/DDBJ databases">
        <authorList>
            <consortium name="Genoscope - CEA"/>
            <person name="William W."/>
        </authorList>
    </citation>
    <scope>NUCLEOTIDE SEQUENCE</scope>
</reference>
<gene>
    <name evidence="3" type="primary">BnaC08g40460D</name>
    <name evidence="2" type="ORF">DARMORV10_C08P46530.1</name>
    <name evidence="3" type="ORF">GSBRNA2T00090483001</name>
</gene>
<dbReference type="EMBL" id="HG994372">
    <property type="protein sequence ID" value="CAF2115533.1"/>
    <property type="molecule type" value="Genomic_DNA"/>
</dbReference>
<accession>A0A078FTC3</accession>
<feature type="compositionally biased region" description="Polar residues" evidence="1">
    <location>
        <begin position="14"/>
        <end position="27"/>
    </location>
</feature>
<reference evidence="3" key="2">
    <citation type="submission" date="2014-06" db="EMBL/GenBank/DDBJ databases">
        <authorList>
            <person name="Genoscope - CEA"/>
        </authorList>
    </citation>
    <scope>NUCLEOTIDE SEQUENCE</scope>
</reference>
<evidence type="ECO:0000256" key="1">
    <source>
        <dbReference type="SAM" id="MobiDB-lite"/>
    </source>
</evidence>
<dbReference type="PaxDb" id="3708-A0A078FTC3"/>